<evidence type="ECO:0000313" key="8">
    <source>
        <dbReference type="Proteomes" id="UP000256601"/>
    </source>
</evidence>
<dbReference type="EMBL" id="KZ857324">
    <property type="protein sequence ID" value="RDW29270.1"/>
    <property type="molecule type" value="Genomic_DNA"/>
</dbReference>
<dbReference type="GO" id="GO:0006123">
    <property type="term" value="P:mitochondrial electron transport, cytochrome c to oxygen"/>
    <property type="evidence" value="ECO:0007669"/>
    <property type="project" value="TreeGrafter"/>
</dbReference>
<dbReference type="AlphaFoldDB" id="A0A371CG92"/>
<evidence type="ECO:0000256" key="4">
    <source>
        <dbReference type="ARBA" id="ARBA00022989"/>
    </source>
</evidence>
<keyword evidence="5" id="KW-0496">Mitochondrion</keyword>
<dbReference type="GO" id="GO:0004129">
    <property type="term" value="F:cytochrome-c oxidase activity"/>
    <property type="evidence" value="ECO:0007669"/>
    <property type="project" value="TreeGrafter"/>
</dbReference>
<keyword evidence="3" id="KW-0999">Mitochondrion inner membrane</keyword>
<name>A0A371CG92_YARLL</name>
<evidence type="ECO:0000256" key="2">
    <source>
        <dbReference type="ARBA" id="ARBA00022692"/>
    </source>
</evidence>
<evidence type="ECO:0000256" key="3">
    <source>
        <dbReference type="ARBA" id="ARBA00022792"/>
    </source>
</evidence>
<dbReference type="GO" id="GO:0005743">
    <property type="term" value="C:mitochondrial inner membrane"/>
    <property type="evidence" value="ECO:0007669"/>
    <property type="project" value="UniProtKB-SubCell"/>
</dbReference>
<dbReference type="OrthoDB" id="2317211at2759"/>
<dbReference type="CDD" id="cd22888">
    <property type="entry name" value="CcO_VIIa_fungal"/>
    <property type="match status" value="1"/>
</dbReference>
<gene>
    <name evidence="7" type="ORF">B0I71DRAFT_149961</name>
</gene>
<evidence type="ECO:0008006" key="9">
    <source>
        <dbReference type="Google" id="ProtNLM"/>
    </source>
</evidence>
<organism evidence="7 8">
    <name type="scientific">Yarrowia lipolytica</name>
    <name type="common">Candida lipolytica</name>
    <dbReference type="NCBI Taxonomy" id="4952"/>
    <lineage>
        <taxon>Eukaryota</taxon>
        <taxon>Fungi</taxon>
        <taxon>Dikarya</taxon>
        <taxon>Ascomycota</taxon>
        <taxon>Saccharomycotina</taxon>
        <taxon>Dipodascomycetes</taxon>
        <taxon>Dipodascales</taxon>
        <taxon>Dipodascales incertae sedis</taxon>
        <taxon>Yarrowia</taxon>
    </lineage>
</organism>
<dbReference type="Proteomes" id="UP000256601">
    <property type="component" value="Unassembled WGS sequence"/>
</dbReference>
<protein>
    <recommendedName>
        <fullName evidence="9">Cytochrome c oxidase polypeptide VIIA</fullName>
    </recommendedName>
</protein>
<evidence type="ECO:0000256" key="1">
    <source>
        <dbReference type="ARBA" id="ARBA00004273"/>
    </source>
</evidence>
<keyword evidence="4" id="KW-1133">Transmembrane helix</keyword>
<reference evidence="7 8" key="1">
    <citation type="submission" date="2018-07" db="EMBL/GenBank/DDBJ databases">
        <title>Draft Genome Assemblies for Five Robust Yarrowia lipolytica Strains Exhibiting High Lipid Production and Pentose Sugar Utilization and Sugar Alcohol Secretion from Undetoxified Lignocellulosic Biomass Hydrolysates.</title>
        <authorList>
            <consortium name="DOE Joint Genome Institute"/>
            <person name="Walker C."/>
            <person name="Ryu S."/>
            <person name="Na H."/>
            <person name="Zane M."/>
            <person name="LaButti K."/>
            <person name="Lipzen A."/>
            <person name="Haridas S."/>
            <person name="Barry K."/>
            <person name="Grigoriev I.V."/>
            <person name="Quarterman J."/>
            <person name="Slininger P."/>
            <person name="Dien B."/>
            <person name="Trinh C.T."/>
        </authorList>
    </citation>
    <scope>NUCLEOTIDE SEQUENCE [LARGE SCALE GENOMIC DNA]</scope>
    <source>
        <strain evidence="7 8">YB392</strain>
    </source>
</reference>
<accession>A0A371CG92</accession>
<dbReference type="PANTHER" id="PTHR28264">
    <property type="entry name" value="CYTOCHROME C OXIDASE SUBUNIT 7A"/>
    <property type="match status" value="1"/>
</dbReference>
<evidence type="ECO:0000256" key="6">
    <source>
        <dbReference type="ARBA" id="ARBA00023136"/>
    </source>
</evidence>
<dbReference type="PANTHER" id="PTHR28264:SF1">
    <property type="entry name" value="CYTOCHROME C OXIDASE SUBUNIT 6C"/>
    <property type="match status" value="1"/>
</dbReference>
<dbReference type="VEuPathDB" id="FungiDB:YALI0_F04114g"/>
<keyword evidence="6" id="KW-0472">Membrane</keyword>
<evidence type="ECO:0000256" key="5">
    <source>
        <dbReference type="ARBA" id="ARBA00023128"/>
    </source>
</evidence>
<evidence type="ECO:0000313" key="7">
    <source>
        <dbReference type="EMBL" id="RDW29270.1"/>
    </source>
</evidence>
<proteinExistence type="predicted"/>
<comment type="subcellular location">
    <subcellularLocation>
        <location evidence="1">Mitochondrion inner membrane</location>
    </subcellularLocation>
</comment>
<dbReference type="OMA" id="ASYWWWG"/>
<keyword evidence="2" id="KW-0812">Transmembrane</keyword>
<sequence length="60" mass="6684">MAAPIAPIVGSLKRRIFFDITTGLTLGFSAGALWWFGYHKPTVAAKDAWYAAREQEKNNQ</sequence>